<name>A0A368GW14_ANCCA</name>
<proteinExistence type="predicted"/>
<organism evidence="2 3">
    <name type="scientific">Ancylostoma caninum</name>
    <name type="common">Dog hookworm</name>
    <dbReference type="NCBI Taxonomy" id="29170"/>
    <lineage>
        <taxon>Eukaryota</taxon>
        <taxon>Metazoa</taxon>
        <taxon>Ecdysozoa</taxon>
        <taxon>Nematoda</taxon>
        <taxon>Chromadorea</taxon>
        <taxon>Rhabditida</taxon>
        <taxon>Rhabditina</taxon>
        <taxon>Rhabditomorpha</taxon>
        <taxon>Strongyloidea</taxon>
        <taxon>Ancylostomatidae</taxon>
        <taxon>Ancylostomatinae</taxon>
        <taxon>Ancylostoma</taxon>
    </lineage>
</organism>
<accession>A0A368GW14</accession>
<keyword evidence="3" id="KW-1185">Reference proteome</keyword>
<feature type="region of interest" description="Disordered" evidence="1">
    <location>
        <begin position="1"/>
        <end position="36"/>
    </location>
</feature>
<gene>
    <name evidence="2" type="ORF">ANCCAN_05383</name>
</gene>
<dbReference type="Proteomes" id="UP000252519">
    <property type="component" value="Unassembled WGS sequence"/>
</dbReference>
<dbReference type="OrthoDB" id="5874077at2759"/>
<dbReference type="AlphaFoldDB" id="A0A368GW14"/>
<evidence type="ECO:0000313" key="2">
    <source>
        <dbReference type="EMBL" id="RCN48556.1"/>
    </source>
</evidence>
<reference evidence="2 3" key="1">
    <citation type="submission" date="2014-10" db="EMBL/GenBank/DDBJ databases">
        <title>Draft genome of the hookworm Ancylostoma caninum.</title>
        <authorList>
            <person name="Mitreva M."/>
        </authorList>
    </citation>
    <scope>NUCLEOTIDE SEQUENCE [LARGE SCALE GENOMIC DNA]</scope>
    <source>
        <strain evidence="2 3">Baltimore</strain>
    </source>
</reference>
<comment type="caution">
    <text evidence="2">The sequence shown here is derived from an EMBL/GenBank/DDBJ whole genome shotgun (WGS) entry which is preliminary data.</text>
</comment>
<evidence type="ECO:0000313" key="3">
    <source>
        <dbReference type="Proteomes" id="UP000252519"/>
    </source>
</evidence>
<protein>
    <submittedName>
        <fullName evidence="2">Uncharacterized protein</fullName>
    </submittedName>
</protein>
<evidence type="ECO:0000256" key="1">
    <source>
        <dbReference type="SAM" id="MobiDB-lite"/>
    </source>
</evidence>
<sequence length="376" mass="43066">MNCSTQHTPTRGRTPPRKRLYATGVGSPQTTAGPTPRRAVLEVVSPQVVDRRLFSTEEVPSNEIPIGMEQEVPYGNVCERREFIFEEPAVQEPEVAPTSLPQCVSNGVLHMDRAARLIWEKTQQCVFNQATYDEFVNSEVAGRAVFKFDGLYRMGDPQAIWHNFVALRLQADINRGVSAKHARRAELTEETVAPNSSQRLSMENCEKTWRIAVQPPFGKVELTNVAENWQPRKNDNTFQQIASLFRYVLLRITSPPEKIKEFSVRINRSGGKNGLKDLPIEVEAVLIGFVEDALGYGHDELNKGYPINKEESGFYQQLGRDEKERSDNLEAMVQERKRWRPHLFKGLQKALRDVRCYEYDKVEQKWKPSNVRFSQT</sequence>
<dbReference type="EMBL" id="JOJR01000045">
    <property type="protein sequence ID" value="RCN48556.1"/>
    <property type="molecule type" value="Genomic_DNA"/>
</dbReference>